<sequence length="105" mass="12047">MFALKITYKGKDTIVGVKDGLLTVWVHDESDRCIVYADSVETESKERNIWFSAEEMDGEIDVEVVENVQLSKPLKTARGVSIRKEPSKIEKYRMLEEILKEKGLI</sequence>
<gene>
    <name evidence="1" type="ORF">IAB99_03780</name>
</gene>
<evidence type="ECO:0000313" key="1">
    <source>
        <dbReference type="EMBL" id="MBO8466864.1"/>
    </source>
</evidence>
<dbReference type="EMBL" id="JADIMH010000019">
    <property type="protein sequence ID" value="MBO8466864.1"/>
    <property type="molecule type" value="Genomic_DNA"/>
</dbReference>
<organism evidence="1 2">
    <name type="scientific">Candidatus Cryptobacteroides faecipullorum</name>
    <dbReference type="NCBI Taxonomy" id="2840764"/>
    <lineage>
        <taxon>Bacteria</taxon>
        <taxon>Pseudomonadati</taxon>
        <taxon>Bacteroidota</taxon>
        <taxon>Bacteroidia</taxon>
        <taxon>Bacteroidales</taxon>
        <taxon>Candidatus Cryptobacteroides</taxon>
    </lineage>
</organism>
<dbReference type="AlphaFoldDB" id="A0A9D9NB61"/>
<comment type="caution">
    <text evidence="1">The sequence shown here is derived from an EMBL/GenBank/DDBJ whole genome shotgun (WGS) entry which is preliminary data.</text>
</comment>
<reference evidence="1" key="1">
    <citation type="submission" date="2020-10" db="EMBL/GenBank/DDBJ databases">
        <authorList>
            <person name="Gilroy R."/>
        </authorList>
    </citation>
    <scope>NUCLEOTIDE SEQUENCE</scope>
    <source>
        <strain evidence="1">B1-15692</strain>
    </source>
</reference>
<reference evidence="1" key="2">
    <citation type="journal article" date="2021" name="PeerJ">
        <title>Extensive microbial diversity within the chicken gut microbiome revealed by metagenomics and culture.</title>
        <authorList>
            <person name="Gilroy R."/>
            <person name="Ravi A."/>
            <person name="Getino M."/>
            <person name="Pursley I."/>
            <person name="Horton D.L."/>
            <person name="Alikhan N.F."/>
            <person name="Baker D."/>
            <person name="Gharbi K."/>
            <person name="Hall N."/>
            <person name="Watson M."/>
            <person name="Adriaenssens E.M."/>
            <person name="Foster-Nyarko E."/>
            <person name="Jarju S."/>
            <person name="Secka A."/>
            <person name="Antonio M."/>
            <person name="Oren A."/>
            <person name="Chaudhuri R.R."/>
            <person name="La Ragione R."/>
            <person name="Hildebrand F."/>
            <person name="Pallen M.J."/>
        </authorList>
    </citation>
    <scope>NUCLEOTIDE SEQUENCE</scope>
    <source>
        <strain evidence="1">B1-15692</strain>
    </source>
</reference>
<evidence type="ECO:0000313" key="2">
    <source>
        <dbReference type="Proteomes" id="UP000823660"/>
    </source>
</evidence>
<name>A0A9D9NB61_9BACT</name>
<protein>
    <submittedName>
        <fullName evidence="1">Uncharacterized protein</fullName>
    </submittedName>
</protein>
<dbReference type="Proteomes" id="UP000823660">
    <property type="component" value="Unassembled WGS sequence"/>
</dbReference>
<proteinExistence type="predicted"/>
<accession>A0A9D9NB61</accession>